<gene>
    <name evidence="1" type="ORF">GPM19_10370</name>
</gene>
<evidence type="ECO:0000313" key="2">
    <source>
        <dbReference type="Proteomes" id="UP000437638"/>
    </source>
</evidence>
<evidence type="ECO:0000313" key="1">
    <source>
        <dbReference type="EMBL" id="MWJ28605.1"/>
    </source>
</evidence>
<dbReference type="AlphaFoldDB" id="A0A7X3KQL1"/>
<reference evidence="1 2" key="1">
    <citation type="submission" date="2019-12" db="EMBL/GenBank/DDBJ databases">
        <title>Halomonas rutogse sp. nov. isolated from two lakes on Tibetan Plateau.</title>
        <authorList>
            <person name="Gao P."/>
        </authorList>
    </citation>
    <scope>NUCLEOTIDE SEQUENCE [LARGE SCALE GENOMIC DNA]</scope>
    <source>
        <strain evidence="1 2">ZH2S</strain>
    </source>
</reference>
<keyword evidence="2" id="KW-1185">Reference proteome</keyword>
<accession>A0A7X3KQL1</accession>
<dbReference type="EMBL" id="WTKP01000006">
    <property type="protein sequence ID" value="MWJ28605.1"/>
    <property type="molecule type" value="Genomic_DNA"/>
</dbReference>
<comment type="caution">
    <text evidence="1">The sequence shown here is derived from an EMBL/GenBank/DDBJ whole genome shotgun (WGS) entry which is preliminary data.</text>
</comment>
<sequence>MRLPYPDLLLDAWLKEFDIWITPKLSEIKDTERFKSELSRISIAIDALEKILGSKTPTELQSSPYSEIISSKYIEFVLKNTSTTGAENNALFLLDALAATLFMVTGKSDNNFKCQFPLHLKNQLDWQSIPKKRRNRGRTVFTDSEIPRVIKSETFNATIAALLVHETNEKQTKIAKLLLSQFISFVLSDPEHKQQLQSIVYSYHHLKEDGQNPDALLAPLVSFQVRGSVSASGGHEPEEILREKMEEWGLLRDIDFNITDVVLDFEAGKILEENEISEANQESDKKAKIDKKTRAFDFVLPFRTPGWTPRIFIQSQFYAGDSGSVSHKNVDQTSTSRNNATRLLETQWSGSPRPRFIEYVDGAGYAASLFGDLKKLLQMEDTKSFFQIKSSPIRLRREIQDIGFLTLLEIEHAILSIKDQSEKSVKEYLMEDGYLEQEVERNIERHINKKILKLRDDNSLDIIDSDRHLISRRYLLLDIIANSSSEFSSSSINGAILIPGFGPYYGLELSSLGEAIDEEHEGVWVSFSDVTEDLDWLCKQGYIKLK</sequence>
<dbReference type="RefSeq" id="WP_160418955.1">
    <property type="nucleotide sequence ID" value="NZ_WTKP01000006.1"/>
</dbReference>
<name>A0A7X3KQL1_9GAMM</name>
<proteinExistence type="predicted"/>
<protein>
    <submittedName>
        <fullName evidence="1">Uncharacterized protein</fullName>
    </submittedName>
</protein>
<organism evidence="1 2">
    <name type="scientific">Vreelandella zhuhanensis</name>
    <dbReference type="NCBI Taxonomy" id="2684210"/>
    <lineage>
        <taxon>Bacteria</taxon>
        <taxon>Pseudomonadati</taxon>
        <taxon>Pseudomonadota</taxon>
        <taxon>Gammaproteobacteria</taxon>
        <taxon>Oceanospirillales</taxon>
        <taxon>Halomonadaceae</taxon>
        <taxon>Vreelandella</taxon>
    </lineage>
</organism>
<dbReference type="Proteomes" id="UP000437638">
    <property type="component" value="Unassembled WGS sequence"/>
</dbReference>